<feature type="domain" description="Outer membrane protein beta-barrel" evidence="3">
    <location>
        <begin position="9"/>
        <end position="175"/>
    </location>
</feature>
<dbReference type="RefSeq" id="WP_034711433.1">
    <property type="nucleotide sequence ID" value="NZ_JAODPJ010000001.1"/>
</dbReference>
<dbReference type="eggNOG" id="ENOG5032URC">
    <property type="taxonomic scope" value="Bacteria"/>
</dbReference>
<dbReference type="Pfam" id="PF13505">
    <property type="entry name" value="OMP_b-brl"/>
    <property type="match status" value="1"/>
</dbReference>
<feature type="chain" id="PRO_5001802294" description="Outer membrane protein beta-barrel domain-containing protein" evidence="2">
    <location>
        <begin position="20"/>
        <end position="175"/>
    </location>
</feature>
<proteinExistence type="predicted"/>
<sequence>MKKLLLIGALALLGANVNAQESHFKIGGHVGLPVGDAGDTYAFNAGVDVAYTWQIAEHFELGATTGYSHYFGKEIKTPELNFMGSVIIPSISYKSNVGSIPVAATAQYTFEGGFNVGADLGYAFLTGDADGGGFYYQPKVGYTFAEKHTIFAGYKGISKDGYELSTVSIGYAYKF</sequence>
<protein>
    <recommendedName>
        <fullName evidence="3">Outer membrane protein beta-barrel domain-containing protein</fullName>
    </recommendedName>
</protein>
<gene>
    <name evidence="4" type="ORF">IW15_12090</name>
</gene>
<evidence type="ECO:0000256" key="1">
    <source>
        <dbReference type="ARBA" id="ARBA00022729"/>
    </source>
</evidence>
<keyword evidence="1 2" id="KW-0732">Signal</keyword>
<reference evidence="4 5" key="1">
    <citation type="submission" date="2014-07" db="EMBL/GenBank/DDBJ databases">
        <title>Genome of Chryseobacterium soli DSM 19298.</title>
        <authorList>
            <person name="Stropko S.J."/>
            <person name="Pipes S.E."/>
            <person name="Newman J."/>
        </authorList>
    </citation>
    <scope>NUCLEOTIDE SEQUENCE [LARGE SCALE GENOMIC DNA]</scope>
    <source>
        <strain evidence="4 5">DSM 19298</strain>
    </source>
</reference>
<evidence type="ECO:0000313" key="4">
    <source>
        <dbReference type="EMBL" id="KFF12292.1"/>
    </source>
</evidence>
<feature type="signal peptide" evidence="2">
    <location>
        <begin position="1"/>
        <end position="19"/>
    </location>
</feature>
<dbReference type="OrthoDB" id="1492374at2"/>
<accession>A0A086A6H8</accession>
<evidence type="ECO:0000256" key="2">
    <source>
        <dbReference type="SAM" id="SignalP"/>
    </source>
</evidence>
<dbReference type="InterPro" id="IPR011250">
    <property type="entry name" value="OMP/PagP_B-barrel"/>
</dbReference>
<dbReference type="SUPFAM" id="SSF56925">
    <property type="entry name" value="OMPA-like"/>
    <property type="match status" value="1"/>
</dbReference>
<dbReference type="AlphaFoldDB" id="A0A086A6H8"/>
<name>A0A086A6H8_9FLAO</name>
<evidence type="ECO:0000313" key="5">
    <source>
        <dbReference type="Proteomes" id="UP000028705"/>
    </source>
</evidence>
<dbReference type="STRING" id="445961.IW15_12090"/>
<dbReference type="EMBL" id="JPRH01000004">
    <property type="protein sequence ID" value="KFF12292.1"/>
    <property type="molecule type" value="Genomic_DNA"/>
</dbReference>
<organism evidence="4 5">
    <name type="scientific">Chryseobacterium soli</name>
    <dbReference type="NCBI Taxonomy" id="445961"/>
    <lineage>
        <taxon>Bacteria</taxon>
        <taxon>Pseudomonadati</taxon>
        <taxon>Bacteroidota</taxon>
        <taxon>Flavobacteriia</taxon>
        <taxon>Flavobacteriales</taxon>
        <taxon>Weeksellaceae</taxon>
        <taxon>Chryseobacterium group</taxon>
        <taxon>Chryseobacterium</taxon>
    </lineage>
</organism>
<comment type="caution">
    <text evidence="4">The sequence shown here is derived from an EMBL/GenBank/DDBJ whole genome shotgun (WGS) entry which is preliminary data.</text>
</comment>
<keyword evidence="5" id="KW-1185">Reference proteome</keyword>
<dbReference type="InterPro" id="IPR027385">
    <property type="entry name" value="Beta-barrel_OMP"/>
</dbReference>
<dbReference type="Proteomes" id="UP000028705">
    <property type="component" value="Unassembled WGS sequence"/>
</dbReference>
<evidence type="ECO:0000259" key="3">
    <source>
        <dbReference type="Pfam" id="PF13505"/>
    </source>
</evidence>